<comment type="caution">
    <text evidence="3">The sequence shown here is derived from an EMBL/GenBank/DDBJ whole genome shotgun (WGS) entry which is preliminary data.</text>
</comment>
<proteinExistence type="predicted"/>
<keyword evidence="2" id="KW-0472">Membrane</keyword>
<protein>
    <submittedName>
        <fullName evidence="3">Uncharacterized protein</fullName>
    </submittedName>
</protein>
<evidence type="ECO:0000313" key="4">
    <source>
        <dbReference type="Proteomes" id="UP000037035"/>
    </source>
</evidence>
<dbReference type="VEuPathDB" id="FungiDB:VP01_5390g2"/>
<evidence type="ECO:0000313" key="3">
    <source>
        <dbReference type="EMBL" id="KNZ48821.1"/>
    </source>
</evidence>
<feature type="region of interest" description="Disordered" evidence="1">
    <location>
        <begin position="74"/>
        <end position="115"/>
    </location>
</feature>
<accession>A0A0L6UJU8</accession>
<dbReference type="Proteomes" id="UP000037035">
    <property type="component" value="Unassembled WGS sequence"/>
</dbReference>
<name>A0A0L6UJU8_9BASI</name>
<keyword evidence="4" id="KW-1185">Reference proteome</keyword>
<gene>
    <name evidence="3" type="ORF">VP01_5390g2</name>
</gene>
<evidence type="ECO:0000256" key="2">
    <source>
        <dbReference type="SAM" id="Phobius"/>
    </source>
</evidence>
<dbReference type="AlphaFoldDB" id="A0A0L6UJU8"/>
<keyword evidence="2" id="KW-1133">Transmembrane helix</keyword>
<feature type="compositionally biased region" description="Polar residues" evidence="1">
    <location>
        <begin position="106"/>
        <end position="115"/>
    </location>
</feature>
<organism evidence="3 4">
    <name type="scientific">Puccinia sorghi</name>
    <dbReference type="NCBI Taxonomy" id="27349"/>
    <lineage>
        <taxon>Eukaryota</taxon>
        <taxon>Fungi</taxon>
        <taxon>Dikarya</taxon>
        <taxon>Basidiomycota</taxon>
        <taxon>Pucciniomycotina</taxon>
        <taxon>Pucciniomycetes</taxon>
        <taxon>Pucciniales</taxon>
        <taxon>Pucciniaceae</taxon>
        <taxon>Puccinia</taxon>
    </lineage>
</organism>
<feature type="transmembrane region" description="Helical" evidence="2">
    <location>
        <begin position="6"/>
        <end position="28"/>
    </location>
</feature>
<keyword evidence="2" id="KW-0812">Transmembrane</keyword>
<dbReference type="EMBL" id="LAVV01010598">
    <property type="protein sequence ID" value="KNZ48821.1"/>
    <property type="molecule type" value="Genomic_DNA"/>
</dbReference>
<reference evidence="3 4" key="1">
    <citation type="submission" date="2015-08" db="EMBL/GenBank/DDBJ databases">
        <title>Next Generation Sequencing and Analysis of the Genome of Puccinia sorghi L Schw, the Causal Agent of Maize Common Rust.</title>
        <authorList>
            <person name="Rochi L."/>
            <person name="Burguener G."/>
            <person name="Darino M."/>
            <person name="Turjanski A."/>
            <person name="Kreff E."/>
            <person name="Dieguez M.J."/>
            <person name="Sacco F."/>
        </authorList>
    </citation>
    <scope>NUCLEOTIDE SEQUENCE [LARGE SCALE GENOMIC DNA]</scope>
    <source>
        <strain evidence="3 4">RO10H11247</strain>
    </source>
</reference>
<feature type="compositionally biased region" description="Polar residues" evidence="1">
    <location>
        <begin position="80"/>
        <end position="93"/>
    </location>
</feature>
<evidence type="ECO:0000256" key="1">
    <source>
        <dbReference type="SAM" id="MobiDB-lite"/>
    </source>
</evidence>
<sequence>MTTPINLILVFLETLSIYIWRSFIASIFPKYNKDFLVFIDPENPNCYFPLTFGTVQTWAQALVSQLLENLLGNGMDGRSPNESNGNQSLTVPSKTDARGNYLKSIKIQNNKQEGI</sequence>